<feature type="transmembrane region" description="Helical" evidence="5">
    <location>
        <begin position="106"/>
        <end position="123"/>
    </location>
</feature>
<comment type="function">
    <text evidence="5">NDH-1 shuttles electrons from NADH, via FMN and iron-sulfur (Fe-S) centers, to quinones in the respiratory chain. The immediate electron acceptor for the enzyme in this species is believed to be ubiquinone. Couples the redox reaction to proton translocation (for every two electrons transferred, four hydrogen ions are translocated across the cytoplasmic membrane), and thus conserves the redox energy in a proton gradient.</text>
</comment>
<reference evidence="8 9" key="1">
    <citation type="submission" date="2022-02" db="EMBL/GenBank/DDBJ databases">
        <title>Genome sequence data of Kingella unionensis sp. nov. strain CICC 24913 (CCUG 75125).</title>
        <authorList>
            <person name="Xiao M."/>
        </authorList>
    </citation>
    <scope>NUCLEOTIDE SEQUENCE [LARGE SCALE GENOMIC DNA]</scope>
    <source>
        <strain evidence="8 9">CICC 24913</strain>
    </source>
</reference>
<keyword evidence="5" id="KW-1278">Translocase</keyword>
<evidence type="ECO:0000313" key="9">
    <source>
        <dbReference type="Proteomes" id="UP001298424"/>
    </source>
</evidence>
<keyword evidence="5" id="KW-0813">Transport</keyword>
<evidence type="ECO:0000313" key="8">
    <source>
        <dbReference type="EMBL" id="MCG6504268.1"/>
    </source>
</evidence>
<evidence type="ECO:0000256" key="4">
    <source>
        <dbReference type="ARBA" id="ARBA00023136"/>
    </source>
</evidence>
<evidence type="ECO:0000256" key="2">
    <source>
        <dbReference type="ARBA" id="ARBA00022692"/>
    </source>
</evidence>
<feature type="transmembrane region" description="Helical" evidence="5">
    <location>
        <begin position="38"/>
        <end position="58"/>
    </location>
</feature>
<gene>
    <name evidence="5 8" type="primary">nuoN</name>
    <name evidence="8" type="ORF">MB824_07150</name>
</gene>
<feature type="transmembrane region" description="Helical" evidence="5">
    <location>
        <begin position="78"/>
        <end position="94"/>
    </location>
</feature>
<protein>
    <recommendedName>
        <fullName evidence="5">NADH-quinone oxidoreductase subunit N</fullName>
        <ecNumber evidence="5">7.1.1.-</ecNumber>
    </recommendedName>
    <alternativeName>
        <fullName evidence="5">NADH dehydrogenase I subunit N</fullName>
    </alternativeName>
    <alternativeName>
        <fullName evidence="5">NDH-1 subunit N</fullName>
    </alternativeName>
</protein>
<comment type="catalytic activity">
    <reaction evidence="5">
        <text>a quinone + NADH + 5 H(+)(in) = a quinol + NAD(+) + 4 H(+)(out)</text>
        <dbReference type="Rhea" id="RHEA:57888"/>
        <dbReference type="ChEBI" id="CHEBI:15378"/>
        <dbReference type="ChEBI" id="CHEBI:24646"/>
        <dbReference type="ChEBI" id="CHEBI:57540"/>
        <dbReference type="ChEBI" id="CHEBI:57945"/>
        <dbReference type="ChEBI" id="CHEBI:132124"/>
    </reaction>
</comment>
<keyword evidence="5" id="KW-0874">Quinone</keyword>
<keyword evidence="5" id="KW-0830">Ubiquinone</keyword>
<evidence type="ECO:0000256" key="6">
    <source>
        <dbReference type="RuleBase" id="RU000320"/>
    </source>
</evidence>
<dbReference type="RefSeq" id="WP_238747587.1">
    <property type="nucleotide sequence ID" value="NZ_JAKOOW010000025.1"/>
</dbReference>
<keyword evidence="9" id="KW-1185">Reference proteome</keyword>
<dbReference type="EC" id="7.1.1.-" evidence="5"/>
<keyword evidence="2 5" id="KW-0812">Transmembrane</keyword>
<evidence type="ECO:0000256" key="3">
    <source>
        <dbReference type="ARBA" id="ARBA00022989"/>
    </source>
</evidence>
<keyword evidence="8" id="KW-0560">Oxidoreductase</keyword>
<dbReference type="GO" id="GO:0016491">
    <property type="term" value="F:oxidoreductase activity"/>
    <property type="evidence" value="ECO:0007669"/>
    <property type="project" value="UniProtKB-KW"/>
</dbReference>
<dbReference type="Pfam" id="PF00361">
    <property type="entry name" value="Proton_antipo_M"/>
    <property type="match status" value="1"/>
</dbReference>
<keyword evidence="3 5" id="KW-1133">Transmembrane helix</keyword>
<feature type="transmembrane region" description="Helical" evidence="5">
    <location>
        <begin position="204"/>
        <end position="230"/>
    </location>
</feature>
<proteinExistence type="inferred from homology"/>
<keyword evidence="5" id="KW-0520">NAD</keyword>
<feature type="transmembrane region" description="Helical" evidence="5">
    <location>
        <begin position="368"/>
        <end position="392"/>
    </location>
</feature>
<feature type="domain" description="NADH:quinone oxidoreductase/Mrp antiporter transmembrane" evidence="7">
    <location>
        <begin position="125"/>
        <end position="417"/>
    </location>
</feature>
<dbReference type="PANTHER" id="PTHR22773">
    <property type="entry name" value="NADH DEHYDROGENASE"/>
    <property type="match status" value="1"/>
</dbReference>
<keyword evidence="5" id="KW-1003">Cell membrane</keyword>
<dbReference type="EMBL" id="JAKOOW010000025">
    <property type="protein sequence ID" value="MCG6504268.1"/>
    <property type="molecule type" value="Genomic_DNA"/>
</dbReference>
<feature type="transmembrane region" description="Helical" evidence="5">
    <location>
        <begin position="129"/>
        <end position="148"/>
    </location>
</feature>
<comment type="subcellular location">
    <subcellularLocation>
        <location evidence="5">Cell membrane</location>
        <topology evidence="5">Multi-pass membrane protein</topology>
    </subcellularLocation>
    <subcellularLocation>
        <location evidence="1">Endomembrane system</location>
        <topology evidence="1">Multi-pass membrane protein</topology>
    </subcellularLocation>
    <subcellularLocation>
        <location evidence="6">Membrane</location>
        <topology evidence="6">Multi-pass membrane protein</topology>
    </subcellularLocation>
</comment>
<comment type="caution">
    <text evidence="8">The sequence shown here is derived from an EMBL/GenBank/DDBJ whole genome shotgun (WGS) entry which is preliminary data.</text>
</comment>
<keyword evidence="4 5" id="KW-0472">Membrane</keyword>
<evidence type="ECO:0000259" key="7">
    <source>
        <dbReference type="Pfam" id="PF00361"/>
    </source>
</evidence>
<feature type="transmembrane region" description="Helical" evidence="5">
    <location>
        <begin position="300"/>
        <end position="321"/>
    </location>
</feature>
<dbReference type="InterPro" id="IPR001750">
    <property type="entry name" value="ND/Mrp_TM"/>
</dbReference>
<comment type="subunit">
    <text evidence="5">NDH-1 is composed of 14 different subunits. Subunits NuoA, H, J, K, L, M, N constitute the membrane sector of the complex.</text>
</comment>
<dbReference type="InterPro" id="IPR010096">
    <property type="entry name" value="NADH-Q_OxRdtase_suN/2"/>
</dbReference>
<organism evidence="8 9">
    <name type="scientific">Kingella pumchi</name>
    <dbReference type="NCBI Taxonomy" id="2779506"/>
    <lineage>
        <taxon>Bacteria</taxon>
        <taxon>Pseudomonadati</taxon>
        <taxon>Pseudomonadota</taxon>
        <taxon>Betaproteobacteria</taxon>
        <taxon>Neisseriales</taxon>
        <taxon>Neisseriaceae</taxon>
        <taxon>Kingella</taxon>
    </lineage>
</organism>
<accession>A0ABS9NN89</accession>
<feature type="transmembrane region" description="Helical" evidence="5">
    <location>
        <begin position="404"/>
        <end position="427"/>
    </location>
</feature>
<feature type="transmembrane region" description="Helical" evidence="5">
    <location>
        <begin position="6"/>
        <end position="31"/>
    </location>
</feature>
<evidence type="ECO:0000256" key="5">
    <source>
        <dbReference type="HAMAP-Rule" id="MF_00445"/>
    </source>
</evidence>
<dbReference type="NCBIfam" id="NF004442">
    <property type="entry name" value="PRK05777.1-5"/>
    <property type="match status" value="1"/>
</dbReference>
<feature type="transmembrane region" description="Helical" evidence="5">
    <location>
        <begin position="327"/>
        <end position="347"/>
    </location>
</feature>
<evidence type="ECO:0000256" key="1">
    <source>
        <dbReference type="ARBA" id="ARBA00004127"/>
    </source>
</evidence>
<dbReference type="HAMAP" id="MF_00445">
    <property type="entry name" value="NDH1_NuoN_1"/>
    <property type="match status" value="1"/>
</dbReference>
<feature type="transmembrane region" description="Helical" evidence="5">
    <location>
        <begin position="242"/>
        <end position="266"/>
    </location>
</feature>
<sequence length="483" mass="51878">MELLNLNIGLAAPEIVLLCGLFSVLLVDLWLNDEQRYISHFLSIGVMVAAAVAQFLTWGHDSAAAFHGMYLADGISKLGKTVVYLGTALLFVYAKPYNQARGIFKGEYYTLAMFAAVGMSVMIGAGHFLAAYVGLELLSLSLYALIALRRDSARAAEAALKYFVLGALASGLLLYGISMVYGATGKLEFAAVSEALLTQSANLWLLKLGLLMIVAGIAFKFGAVPFHMWVPDVYQGAPTSAAGLIGTLPKIAATVFAFRILVYGLAAVKADWQPMFAGLAVLSLLLGNLVAIMQTNIKRMLAYSTISHMGFILLSFVAGQMGLSAAVYYAITYVLTGLAGFGVLMLLSREDAECENIADLAGLNQRNAWYAFIMLLVMFSMAGIPPLMGFYAKFAVIKALLAAQYVWALPVAVFAVMMNLIGAFYYLRVVRAMYFEEKASDAPITGDASGRVLLSVNGLMLLVWGVFPAHLMALVAQAIDTAL</sequence>
<dbReference type="NCBIfam" id="TIGR01770">
    <property type="entry name" value="NDH_I_N"/>
    <property type="match status" value="1"/>
</dbReference>
<feature type="transmembrane region" description="Helical" evidence="5">
    <location>
        <begin position="272"/>
        <end position="293"/>
    </location>
</feature>
<name>A0ABS9NN89_9NEIS</name>
<feature type="transmembrane region" description="Helical" evidence="5">
    <location>
        <begin position="459"/>
        <end position="479"/>
    </location>
</feature>
<feature type="transmembrane region" description="Helical" evidence="5">
    <location>
        <begin position="160"/>
        <end position="184"/>
    </location>
</feature>
<comment type="similarity">
    <text evidence="5">Belongs to the complex I subunit 2 family.</text>
</comment>
<dbReference type="Proteomes" id="UP001298424">
    <property type="component" value="Unassembled WGS sequence"/>
</dbReference>